<dbReference type="EMBL" id="AAWS01000002">
    <property type="protein sequence ID" value="EAY31502.1"/>
    <property type="molecule type" value="Genomic_DNA"/>
</dbReference>
<keyword evidence="1" id="KW-0472">Membrane</keyword>
<accession>A1ZCW3</accession>
<dbReference type="Proteomes" id="UP000004095">
    <property type="component" value="Unassembled WGS sequence"/>
</dbReference>
<dbReference type="RefSeq" id="WP_002693149.1">
    <property type="nucleotide sequence ID" value="NZ_AAWS01000002.1"/>
</dbReference>
<evidence type="ECO:0000313" key="2">
    <source>
        <dbReference type="EMBL" id="EAY31502.1"/>
    </source>
</evidence>
<keyword evidence="1" id="KW-0812">Transmembrane</keyword>
<dbReference type="AlphaFoldDB" id="A1ZCW3"/>
<name>A1ZCW3_MICM2</name>
<gene>
    <name evidence="2" type="ORF">M23134_05008</name>
</gene>
<evidence type="ECO:0000313" key="3">
    <source>
        <dbReference type="Proteomes" id="UP000004095"/>
    </source>
</evidence>
<proteinExistence type="predicted"/>
<keyword evidence="1" id="KW-1133">Transmembrane helix</keyword>
<organism evidence="2 3">
    <name type="scientific">Microscilla marina ATCC 23134</name>
    <dbReference type="NCBI Taxonomy" id="313606"/>
    <lineage>
        <taxon>Bacteria</taxon>
        <taxon>Pseudomonadati</taxon>
        <taxon>Bacteroidota</taxon>
        <taxon>Cytophagia</taxon>
        <taxon>Cytophagales</taxon>
        <taxon>Microscillaceae</taxon>
        <taxon>Microscilla</taxon>
    </lineage>
</organism>
<feature type="transmembrane region" description="Helical" evidence="1">
    <location>
        <begin position="21"/>
        <end position="41"/>
    </location>
</feature>
<keyword evidence="3" id="KW-1185">Reference proteome</keyword>
<sequence length="42" mass="5052">MEKVFRSFGFVYALVSKTIENMGLILFYIALFYCVAVMFFWR</sequence>
<comment type="caution">
    <text evidence="2">The sequence shown here is derived from an EMBL/GenBank/DDBJ whole genome shotgun (WGS) entry which is preliminary data.</text>
</comment>
<reference evidence="2 3" key="1">
    <citation type="submission" date="2007-01" db="EMBL/GenBank/DDBJ databases">
        <authorList>
            <person name="Haygood M."/>
            <person name="Podell S."/>
            <person name="Anderson C."/>
            <person name="Hopkinson B."/>
            <person name="Roe K."/>
            <person name="Barbeau K."/>
            <person name="Gaasterland T."/>
            <person name="Ferriera S."/>
            <person name="Johnson J."/>
            <person name="Kravitz S."/>
            <person name="Beeson K."/>
            <person name="Sutton G."/>
            <person name="Rogers Y.-H."/>
            <person name="Friedman R."/>
            <person name="Frazier M."/>
            <person name="Venter J.C."/>
        </authorList>
    </citation>
    <scope>NUCLEOTIDE SEQUENCE [LARGE SCALE GENOMIC DNA]</scope>
    <source>
        <strain evidence="2 3">ATCC 23134</strain>
    </source>
</reference>
<protein>
    <submittedName>
        <fullName evidence="2">Uncharacterized protein</fullName>
    </submittedName>
</protein>
<evidence type="ECO:0000256" key="1">
    <source>
        <dbReference type="SAM" id="Phobius"/>
    </source>
</evidence>